<feature type="signal peptide" evidence="5">
    <location>
        <begin position="1"/>
        <end position="23"/>
    </location>
</feature>
<feature type="domain" description="Peptidase A1" evidence="6">
    <location>
        <begin position="49"/>
        <end position="406"/>
    </location>
</feature>
<gene>
    <name evidence="7" type="ORF">QN277_027331</name>
</gene>
<dbReference type="GO" id="GO:0004190">
    <property type="term" value="F:aspartic-type endopeptidase activity"/>
    <property type="evidence" value="ECO:0007669"/>
    <property type="project" value="InterPro"/>
</dbReference>
<comment type="caution">
    <text evidence="7">The sequence shown here is derived from an EMBL/GenBank/DDBJ whole genome shotgun (WGS) entry which is preliminary data.</text>
</comment>
<dbReference type="EMBL" id="JAWXYG010000008">
    <property type="protein sequence ID" value="KAK4266401.1"/>
    <property type="molecule type" value="Genomic_DNA"/>
</dbReference>
<dbReference type="PANTHER" id="PTHR47965:SF44">
    <property type="entry name" value="7S GLOBULIN 2 SMALL SUBUNIT, PUTATIVE-RELATED"/>
    <property type="match status" value="1"/>
</dbReference>
<evidence type="ECO:0000313" key="7">
    <source>
        <dbReference type="EMBL" id="KAK4266401.1"/>
    </source>
</evidence>
<dbReference type="InterPro" id="IPR033121">
    <property type="entry name" value="PEPTIDASE_A1"/>
</dbReference>
<dbReference type="Pfam" id="PF14541">
    <property type="entry name" value="TAXi_C"/>
    <property type="match status" value="1"/>
</dbReference>
<dbReference type="PANTHER" id="PTHR47965">
    <property type="entry name" value="ASPARTYL PROTEASE-RELATED"/>
    <property type="match status" value="1"/>
</dbReference>
<dbReference type="Gene3D" id="2.40.70.10">
    <property type="entry name" value="Acid Proteases"/>
    <property type="match status" value="2"/>
</dbReference>
<dbReference type="FunFam" id="2.40.70.10:FF:000041">
    <property type="entry name" value="Basic 7S globulin"/>
    <property type="match status" value="1"/>
</dbReference>
<evidence type="ECO:0000256" key="4">
    <source>
        <dbReference type="ARBA" id="ARBA00022729"/>
    </source>
</evidence>
<organism evidence="7 8">
    <name type="scientific">Acacia crassicarpa</name>
    <name type="common">northern wattle</name>
    <dbReference type="NCBI Taxonomy" id="499986"/>
    <lineage>
        <taxon>Eukaryota</taxon>
        <taxon>Viridiplantae</taxon>
        <taxon>Streptophyta</taxon>
        <taxon>Embryophyta</taxon>
        <taxon>Tracheophyta</taxon>
        <taxon>Spermatophyta</taxon>
        <taxon>Magnoliopsida</taxon>
        <taxon>eudicotyledons</taxon>
        <taxon>Gunneridae</taxon>
        <taxon>Pentapetalae</taxon>
        <taxon>rosids</taxon>
        <taxon>fabids</taxon>
        <taxon>Fabales</taxon>
        <taxon>Fabaceae</taxon>
        <taxon>Caesalpinioideae</taxon>
        <taxon>mimosoid clade</taxon>
        <taxon>Acacieae</taxon>
        <taxon>Acacia</taxon>
    </lineage>
</organism>
<dbReference type="GO" id="GO:0006508">
    <property type="term" value="P:proteolysis"/>
    <property type="evidence" value="ECO:0007669"/>
    <property type="project" value="InterPro"/>
</dbReference>
<proteinExistence type="inferred from homology"/>
<dbReference type="InterPro" id="IPR032799">
    <property type="entry name" value="TAXi_C"/>
</dbReference>
<accession>A0AAE1JC98</accession>
<evidence type="ECO:0000259" key="6">
    <source>
        <dbReference type="PROSITE" id="PS51767"/>
    </source>
</evidence>
<evidence type="ECO:0000256" key="5">
    <source>
        <dbReference type="SAM" id="SignalP"/>
    </source>
</evidence>
<dbReference type="PROSITE" id="PS51767">
    <property type="entry name" value="PEPTIDASE_A1"/>
    <property type="match status" value="1"/>
</dbReference>
<evidence type="ECO:0000256" key="3">
    <source>
        <dbReference type="ARBA" id="ARBA00022525"/>
    </source>
</evidence>
<protein>
    <recommendedName>
        <fullName evidence="6">Peptidase A1 domain-containing protein</fullName>
    </recommendedName>
</protein>
<name>A0AAE1JC98_9FABA</name>
<dbReference type="Pfam" id="PF14543">
    <property type="entry name" value="TAXi_N"/>
    <property type="match status" value="1"/>
</dbReference>
<sequence>MASSSFAPHYYFFLLSIATFSFSSCSSSLSHQPNPLNLPIKKDPLTNLYYASVGVGTPRHNFDLVLDLGGPYLWYDCNSHYNSSSYHPVPYESKKCPQDSGSIGCDGPFRPGCSNDTCGLYIFNIFAKYTFTGGLGEDVLYMPTQKVPTFLSGCLDADAEVLEGLPKGSDGIIGLARTELALPAQLSSAYKLPRRLSLCLPSSTNNGCGDLVIGTQDLSRVLQTTPLIINPNSTAPVYTTGDASYEYFIDVKSVRIDGNVVNIKPSLLSFDKKGNGGTRLSTMTPFTELHSRVYKPFLRQFLKQASNRKLKRVASVAPFEACYDSSSVRRSGVPSVDLELQGGVTWTIAQTNSMVTTKNGVVCLGFVDGGTEPKMSGVKASIVLGGHQLENNLMVFDLESSNLGFSSSLLLQNTSGSRFE</sequence>
<dbReference type="Proteomes" id="UP001293593">
    <property type="component" value="Unassembled WGS sequence"/>
</dbReference>
<dbReference type="SUPFAM" id="SSF50630">
    <property type="entry name" value="Acid proteases"/>
    <property type="match status" value="1"/>
</dbReference>
<reference evidence="7" key="1">
    <citation type="submission" date="2023-10" db="EMBL/GenBank/DDBJ databases">
        <title>Chromosome-level genome of the transformable northern wattle, Acacia crassicarpa.</title>
        <authorList>
            <person name="Massaro I."/>
            <person name="Sinha N.R."/>
            <person name="Poethig S."/>
            <person name="Leichty A.R."/>
        </authorList>
    </citation>
    <scope>NUCLEOTIDE SEQUENCE</scope>
    <source>
        <strain evidence="7">Acra3RX</strain>
        <tissue evidence="7">Leaf</tissue>
    </source>
</reference>
<comment type="subcellular location">
    <subcellularLocation>
        <location evidence="1">Secreted</location>
        <location evidence="1">Extracellular space</location>
    </subcellularLocation>
</comment>
<dbReference type="GO" id="GO:0005576">
    <property type="term" value="C:extracellular region"/>
    <property type="evidence" value="ECO:0007669"/>
    <property type="project" value="UniProtKB-SubCell"/>
</dbReference>
<dbReference type="InterPro" id="IPR032861">
    <property type="entry name" value="TAXi_N"/>
</dbReference>
<dbReference type="FunFam" id="2.40.70.10:FF:000096">
    <property type="entry name" value="Basic 7S globulin"/>
    <property type="match status" value="1"/>
</dbReference>
<keyword evidence="4 5" id="KW-0732">Signal</keyword>
<evidence type="ECO:0000256" key="2">
    <source>
        <dbReference type="ARBA" id="ARBA00007447"/>
    </source>
</evidence>
<evidence type="ECO:0000256" key="1">
    <source>
        <dbReference type="ARBA" id="ARBA00004239"/>
    </source>
</evidence>
<dbReference type="InterPro" id="IPR021109">
    <property type="entry name" value="Peptidase_aspartic_dom_sf"/>
</dbReference>
<dbReference type="InterPro" id="IPR001461">
    <property type="entry name" value="Aspartic_peptidase_A1"/>
</dbReference>
<comment type="similarity">
    <text evidence="2">Belongs to the peptidase A1 family.</text>
</comment>
<feature type="chain" id="PRO_5042082828" description="Peptidase A1 domain-containing protein" evidence="5">
    <location>
        <begin position="24"/>
        <end position="420"/>
    </location>
</feature>
<keyword evidence="8" id="KW-1185">Reference proteome</keyword>
<keyword evidence="3" id="KW-0964">Secreted</keyword>
<dbReference type="AlphaFoldDB" id="A0AAE1JC98"/>
<evidence type="ECO:0000313" key="8">
    <source>
        <dbReference type="Proteomes" id="UP001293593"/>
    </source>
</evidence>